<feature type="compositionally biased region" description="Polar residues" evidence="1">
    <location>
        <begin position="22"/>
        <end position="36"/>
    </location>
</feature>
<keyword evidence="3" id="KW-1185">Reference proteome</keyword>
<feature type="region of interest" description="Disordered" evidence="1">
    <location>
        <begin position="1"/>
        <end position="36"/>
    </location>
</feature>
<accession>A0A8S1RES0</accession>
<protein>
    <submittedName>
        <fullName evidence="2">Uncharacterized protein</fullName>
    </submittedName>
</protein>
<gene>
    <name evidence="2" type="ORF">PSON_ATCC_30995.1.T1700079</name>
</gene>
<sequence length="185" mass="22066">MEELGIRPETSKCSRMEKRRLVSQSHQRQESSQAPRINGITLQQYFRESNFRVLEINEDEWDNQQVVQTLAPPLQNNNFRIKTDKKINNKKLLQRSPVQNLTISKDFNQRKINRPHITSNEFFNNEDDLRKTKIELKYGRLKEDVINRFGNPEQDLINKYAEKFNINREPPKLTLAPRELFTKIK</sequence>
<dbReference type="AlphaFoldDB" id="A0A8S1RES0"/>
<evidence type="ECO:0000313" key="3">
    <source>
        <dbReference type="Proteomes" id="UP000692954"/>
    </source>
</evidence>
<evidence type="ECO:0000256" key="1">
    <source>
        <dbReference type="SAM" id="MobiDB-lite"/>
    </source>
</evidence>
<proteinExistence type="predicted"/>
<dbReference type="EMBL" id="CAJJDN010000170">
    <property type="protein sequence ID" value="CAD8126781.1"/>
    <property type="molecule type" value="Genomic_DNA"/>
</dbReference>
<reference evidence="2" key="1">
    <citation type="submission" date="2021-01" db="EMBL/GenBank/DDBJ databases">
        <authorList>
            <consortium name="Genoscope - CEA"/>
            <person name="William W."/>
        </authorList>
    </citation>
    <scope>NUCLEOTIDE SEQUENCE</scope>
</reference>
<organism evidence="2 3">
    <name type="scientific">Paramecium sonneborni</name>
    <dbReference type="NCBI Taxonomy" id="65129"/>
    <lineage>
        <taxon>Eukaryota</taxon>
        <taxon>Sar</taxon>
        <taxon>Alveolata</taxon>
        <taxon>Ciliophora</taxon>
        <taxon>Intramacronucleata</taxon>
        <taxon>Oligohymenophorea</taxon>
        <taxon>Peniculida</taxon>
        <taxon>Parameciidae</taxon>
        <taxon>Paramecium</taxon>
    </lineage>
</organism>
<dbReference type="Proteomes" id="UP000692954">
    <property type="component" value="Unassembled WGS sequence"/>
</dbReference>
<comment type="caution">
    <text evidence="2">The sequence shown here is derived from an EMBL/GenBank/DDBJ whole genome shotgun (WGS) entry which is preliminary data.</text>
</comment>
<feature type="compositionally biased region" description="Basic and acidic residues" evidence="1">
    <location>
        <begin position="1"/>
        <end position="20"/>
    </location>
</feature>
<dbReference type="OrthoDB" id="284847at2759"/>
<name>A0A8S1RES0_9CILI</name>
<evidence type="ECO:0000313" key="2">
    <source>
        <dbReference type="EMBL" id="CAD8126781.1"/>
    </source>
</evidence>